<dbReference type="Gene3D" id="3.40.630.30">
    <property type="match status" value="2"/>
</dbReference>
<dbReference type="Pfam" id="PF00583">
    <property type="entry name" value="Acetyltransf_1"/>
    <property type="match status" value="1"/>
</dbReference>
<dbReference type="STRING" id="656024.FsymDg_2721"/>
<dbReference type="Proteomes" id="UP000001549">
    <property type="component" value="Chromosome"/>
</dbReference>
<dbReference type="InterPro" id="IPR016181">
    <property type="entry name" value="Acyl_CoA_acyltransferase"/>
</dbReference>
<dbReference type="GO" id="GO:0008999">
    <property type="term" value="F:protein-N-terminal-alanine acetyltransferase activity"/>
    <property type="evidence" value="ECO:0007669"/>
    <property type="project" value="TreeGrafter"/>
</dbReference>
<dbReference type="EMBL" id="CP002801">
    <property type="protein sequence ID" value="AEH10067.1"/>
    <property type="molecule type" value="Genomic_DNA"/>
</dbReference>
<dbReference type="PANTHER" id="PTHR43617:SF31">
    <property type="entry name" value="MYCOTHIOL ACETYLTRANSFERASE"/>
    <property type="match status" value="1"/>
</dbReference>
<proteinExistence type="predicted"/>
<sequence length="411" mass="46170">MAWTRRCPSAPTDAERTRAETEPPPPEERATRQGLVRLLPRRQGNGGKRIPPDLGDTGVPWENHADGAGPAFGAGAVRIEPADDAMFQEHDAWCYDPPYDFYDSDGLPVKNPERFFAARDDDGTLVGFYFFELHDDALFYGFGLRPDLTGRGLGERFVLAGLEFARPIYGRRRVTLHVAAFNERVIRLYQRLGFTETGRHTETFDGYGAVEFIDMEKPAEHRRRPAGQRSVTVTWRRLDEPDFALLRGWLEQPHVARWWNHETTSEAVHRDFGPAARGEEPSEDFLALLDDRPVGLVQRCRLADYPEYRDDLAPIVDVPAGAMSIDYLIGEPAQTGHGLGTRMIASMVARTWSDHPEATCVVVPVVAANRVSWRALEKAGLRRVGQGPITPDNPADDPLHYVYRVDRPSTS</sequence>
<evidence type="ECO:0000256" key="2">
    <source>
        <dbReference type="ARBA" id="ARBA00005102"/>
    </source>
</evidence>
<dbReference type="PROSITE" id="PS51186">
    <property type="entry name" value="GNAT"/>
    <property type="match status" value="2"/>
</dbReference>
<dbReference type="InterPro" id="IPR019432">
    <property type="entry name" value="Acyltransferase_MbtK/IucB-like"/>
</dbReference>
<feature type="compositionally biased region" description="Basic and acidic residues" evidence="5">
    <location>
        <begin position="13"/>
        <end position="31"/>
    </location>
</feature>
<evidence type="ECO:0000256" key="3">
    <source>
        <dbReference type="ARBA" id="ARBA00020586"/>
    </source>
</evidence>
<feature type="domain" description="N-acetyltransferase" evidence="6">
    <location>
        <begin position="233"/>
        <end position="408"/>
    </location>
</feature>
<keyword evidence="8" id="KW-1185">Reference proteome</keyword>
<evidence type="ECO:0000259" key="6">
    <source>
        <dbReference type="PROSITE" id="PS51186"/>
    </source>
</evidence>
<accession>F8B4U4</accession>
<evidence type="ECO:0000313" key="8">
    <source>
        <dbReference type="Proteomes" id="UP000001549"/>
    </source>
</evidence>
<dbReference type="PANTHER" id="PTHR43617">
    <property type="entry name" value="L-AMINO ACID N-ACETYLTRANSFERASE"/>
    <property type="match status" value="1"/>
</dbReference>
<dbReference type="SMART" id="SM01006">
    <property type="entry name" value="AlcB"/>
    <property type="match status" value="1"/>
</dbReference>
<dbReference type="eggNOG" id="COG1670">
    <property type="taxonomic scope" value="Bacteria"/>
</dbReference>
<keyword evidence="7" id="KW-0808">Transferase</keyword>
<dbReference type="eggNOG" id="COG0456">
    <property type="taxonomic scope" value="Bacteria"/>
</dbReference>
<evidence type="ECO:0000313" key="7">
    <source>
        <dbReference type="EMBL" id="AEH10067.1"/>
    </source>
</evidence>
<name>F8B4U4_9ACTN</name>
<protein>
    <recommendedName>
        <fullName evidence="3">Lysine N-acyltransferase MbtK</fullName>
    </recommendedName>
    <alternativeName>
        <fullName evidence="4">Mycobactin synthase protein K</fullName>
    </alternativeName>
</protein>
<comment type="function">
    <text evidence="1">Acyltransferase required for the direct transfer of medium- to long-chain fatty acyl moieties from a carrier protein (MbtL) on to the epsilon-amino group of lysine residue in the mycobactin core.</text>
</comment>
<dbReference type="KEGG" id="fsy:FsymDg_2721"/>
<feature type="domain" description="N-acetyltransferase" evidence="6">
    <location>
        <begin position="77"/>
        <end position="220"/>
    </location>
</feature>
<evidence type="ECO:0000256" key="1">
    <source>
        <dbReference type="ARBA" id="ARBA00003818"/>
    </source>
</evidence>
<feature type="region of interest" description="Disordered" evidence="5">
    <location>
        <begin position="1"/>
        <end position="53"/>
    </location>
</feature>
<evidence type="ECO:0000256" key="4">
    <source>
        <dbReference type="ARBA" id="ARBA00031122"/>
    </source>
</evidence>
<organism evidence="7 8">
    <name type="scientific">Candidatus Protofrankia datiscae</name>
    <dbReference type="NCBI Taxonomy" id="2716812"/>
    <lineage>
        <taxon>Bacteria</taxon>
        <taxon>Bacillati</taxon>
        <taxon>Actinomycetota</taxon>
        <taxon>Actinomycetes</taxon>
        <taxon>Frankiales</taxon>
        <taxon>Frankiaceae</taxon>
        <taxon>Protofrankia</taxon>
    </lineage>
</organism>
<evidence type="ECO:0000256" key="5">
    <source>
        <dbReference type="SAM" id="MobiDB-lite"/>
    </source>
</evidence>
<reference evidence="7 8" key="1">
    <citation type="submission" date="2011-05" db="EMBL/GenBank/DDBJ databases">
        <title>Complete sequence of chromosome of Frankia symbiont of Datisca glomerata.</title>
        <authorList>
            <consortium name="US DOE Joint Genome Institute"/>
            <person name="Lucas S."/>
            <person name="Han J."/>
            <person name="Lapidus A."/>
            <person name="Cheng J.-F."/>
            <person name="Goodwin L."/>
            <person name="Pitluck S."/>
            <person name="Peters L."/>
            <person name="Mikhailova N."/>
            <person name="Chertkov O."/>
            <person name="Teshima H."/>
            <person name="Han C."/>
            <person name="Tapia R."/>
            <person name="Land M."/>
            <person name="Hauser L."/>
            <person name="Kyrpides N."/>
            <person name="Ivanova N."/>
            <person name="Pagani I."/>
            <person name="Berry A."/>
            <person name="Pawlowski K."/>
            <person name="Persson T."/>
            <person name="Vanden Heuvel B."/>
            <person name="Benson D."/>
            <person name="Woyke T."/>
        </authorList>
    </citation>
    <scope>NUCLEOTIDE SEQUENCE [LARGE SCALE GENOMIC DNA]</scope>
    <source>
        <strain evidence="8">4085684</strain>
    </source>
</reference>
<dbReference type="InterPro" id="IPR050276">
    <property type="entry name" value="MshD_Acetyltransferase"/>
</dbReference>
<dbReference type="SUPFAM" id="SSF55729">
    <property type="entry name" value="Acyl-CoA N-acyltransferases (Nat)"/>
    <property type="match status" value="2"/>
</dbReference>
<dbReference type="HOGENOM" id="CLU_668609_0_0_11"/>
<dbReference type="InterPro" id="IPR000182">
    <property type="entry name" value="GNAT_dom"/>
</dbReference>
<gene>
    <name evidence="7" type="ordered locus">FsymDg_2721</name>
</gene>
<dbReference type="UniPathway" id="UPA00011"/>
<dbReference type="GO" id="GO:0019290">
    <property type="term" value="P:siderophore biosynthetic process"/>
    <property type="evidence" value="ECO:0007669"/>
    <property type="project" value="InterPro"/>
</dbReference>
<comment type="pathway">
    <text evidence="2">Siderophore biosynthesis; mycobactin biosynthesis.</text>
</comment>
<dbReference type="Pfam" id="PF13523">
    <property type="entry name" value="Acetyltransf_8"/>
    <property type="match status" value="1"/>
</dbReference>
<dbReference type="AlphaFoldDB" id="F8B4U4"/>